<feature type="binding site" evidence="9">
    <location>
        <position position="243"/>
    </location>
    <ligand>
        <name>Ca(2+)</name>
        <dbReference type="ChEBI" id="CHEBI:29108"/>
        <label>3</label>
    </ligand>
</feature>
<keyword evidence="7" id="KW-0482">Metalloprotease</keyword>
<feature type="binding site" evidence="9">
    <location>
        <position position="236"/>
    </location>
    <ligand>
        <name>Ca(2+)</name>
        <dbReference type="ChEBI" id="CHEBI:29108"/>
        <label>2</label>
    </ligand>
</feature>
<dbReference type="GO" id="GO:0031012">
    <property type="term" value="C:extracellular matrix"/>
    <property type="evidence" value="ECO:0007669"/>
    <property type="project" value="InterPro"/>
</dbReference>
<dbReference type="AlphaFoldDB" id="A0A8S1ENG7"/>
<name>A0A8S1ENG7_9PELO</name>
<evidence type="ECO:0000313" key="11">
    <source>
        <dbReference type="EMBL" id="CAB3401713.1"/>
    </source>
</evidence>
<comment type="cofactor">
    <cofactor evidence="9">
        <name>Ca(2+)</name>
        <dbReference type="ChEBI" id="CHEBI:29108"/>
    </cofactor>
    <text evidence="9">Can bind about 5 Ca(2+) ions per subunit.</text>
</comment>
<dbReference type="EMBL" id="CADEPM010000003">
    <property type="protein sequence ID" value="CAB3401713.1"/>
    <property type="molecule type" value="Genomic_DNA"/>
</dbReference>
<dbReference type="InterPro" id="IPR021190">
    <property type="entry name" value="Pept_M10A"/>
</dbReference>
<feature type="binding site" evidence="9">
    <location>
        <position position="241"/>
    </location>
    <ligand>
        <name>Ca(2+)</name>
        <dbReference type="ChEBI" id="CHEBI:29108"/>
        <label>1</label>
    </ligand>
</feature>
<keyword evidence="3 9" id="KW-0479">Metal-binding</keyword>
<feature type="binding site" description="in inhibited form" evidence="9">
    <location>
        <position position="96"/>
    </location>
    <ligand>
        <name>Zn(2+)</name>
        <dbReference type="ChEBI" id="CHEBI:29105"/>
        <label>2</label>
        <note>catalytic</note>
    </ligand>
</feature>
<keyword evidence="6 9" id="KW-0862">Zinc</keyword>
<gene>
    <name evidence="11" type="ORF">CBOVIS_LOCUS4422</name>
</gene>
<dbReference type="Gene3D" id="3.40.390.10">
    <property type="entry name" value="Collagenase (Catalytic Domain)"/>
    <property type="match status" value="1"/>
</dbReference>
<evidence type="ECO:0000256" key="5">
    <source>
        <dbReference type="ARBA" id="ARBA00022801"/>
    </source>
</evidence>
<dbReference type="OrthoDB" id="7550572at2759"/>
<sequence length="478" mass="54551">MQTAVRNAADTIIIITTTTTTIRSVRAAPLREELDDEQQRDFEFIRKQLEQYGYLRGNPTLHEFGDSLRNFQAVLGVEPTGELDKATIEAATRPRCAHADIRATPSGGRIKRFSLSKQAKWDRKHFTGHNELTLKWFISSYTHDIDRHIVKSVVRKAFNLWATQSNAKSSHKKIALKFVEAASKDDADINILWAEGAHGDNYDFDGANGSVGENNRNENVLAHTFFPGFDYPLNGDIHFDDAEVWVVDASTATEENGRRFFPYVLAHEIGHTLGLQHSLKSNALMYPYYKNVPLDKVQLDIDDQCSISMNYIGPSQYCIFVWVMTEVVEPHNLALTNKENYDNNSINNNNNNQQQKLLKGTRLPKCTSGPDKIRLMIEEKLAKQLHLSSIEVKRYTEASCNFLAGLHMYRASNGYSSSDSIEKEFNGVMHEVSSFAGTLSVRRMLRHVEQKTRELEIFDAKFFDKSFFDKFFSNYYSN</sequence>
<evidence type="ECO:0000256" key="3">
    <source>
        <dbReference type="ARBA" id="ARBA00022723"/>
    </source>
</evidence>
<dbReference type="Proteomes" id="UP000494206">
    <property type="component" value="Unassembled WGS sequence"/>
</dbReference>
<dbReference type="PRINTS" id="PR00138">
    <property type="entry name" value="MATRIXIN"/>
</dbReference>
<feature type="domain" description="Peptidase metallopeptidase" evidence="10">
    <location>
        <begin position="117"/>
        <end position="313"/>
    </location>
</feature>
<feature type="binding site" evidence="9">
    <location>
        <position position="223"/>
    </location>
    <ligand>
        <name>Zn(2+)</name>
        <dbReference type="ChEBI" id="CHEBI:29105"/>
        <label>1</label>
    </ligand>
</feature>
<dbReference type="Pfam" id="PF01471">
    <property type="entry name" value="PG_binding_1"/>
    <property type="match status" value="1"/>
</dbReference>
<feature type="binding site" evidence="9">
    <location>
        <position position="267"/>
    </location>
    <ligand>
        <name>Zn(2+)</name>
        <dbReference type="ChEBI" id="CHEBI:29105"/>
        <label>2</label>
        <note>catalytic</note>
    </ligand>
</feature>
<dbReference type="Pfam" id="PF00413">
    <property type="entry name" value="Peptidase_M10"/>
    <property type="match status" value="1"/>
</dbReference>
<accession>A0A8S1ENG7</accession>
<dbReference type="GO" id="GO:0030574">
    <property type="term" value="P:collagen catabolic process"/>
    <property type="evidence" value="ECO:0007669"/>
    <property type="project" value="TreeGrafter"/>
</dbReference>
<evidence type="ECO:0000256" key="1">
    <source>
        <dbReference type="ARBA" id="ARBA00010370"/>
    </source>
</evidence>
<dbReference type="InterPro" id="IPR036365">
    <property type="entry name" value="PGBD-like_sf"/>
</dbReference>
<keyword evidence="2" id="KW-0645">Protease</keyword>
<keyword evidence="9" id="KW-0106">Calcium</keyword>
<feature type="binding site" evidence="9">
    <location>
        <position position="243"/>
    </location>
    <ligand>
        <name>Ca(2+)</name>
        <dbReference type="ChEBI" id="CHEBI:29108"/>
        <label>1</label>
    </ligand>
</feature>
<feature type="binding site" evidence="9">
    <location>
        <position position="188"/>
    </location>
    <ligand>
        <name>Ca(2+)</name>
        <dbReference type="ChEBI" id="CHEBI:29108"/>
        <label>2</label>
    </ligand>
</feature>
<comment type="similarity">
    <text evidence="1">Belongs to the peptidase M10A family.</text>
</comment>
<evidence type="ECO:0000256" key="8">
    <source>
        <dbReference type="PIRSR" id="PIRSR621190-1"/>
    </source>
</evidence>
<dbReference type="GO" id="GO:0004222">
    <property type="term" value="F:metalloendopeptidase activity"/>
    <property type="evidence" value="ECO:0007669"/>
    <property type="project" value="InterPro"/>
</dbReference>
<dbReference type="SUPFAM" id="SSF55486">
    <property type="entry name" value="Metalloproteases ('zincins'), catalytic domain"/>
    <property type="match status" value="1"/>
</dbReference>
<comment type="cofactor">
    <cofactor evidence="9">
        <name>Zn(2+)</name>
        <dbReference type="ChEBI" id="CHEBI:29105"/>
    </cofactor>
    <text evidence="9">Binds 2 Zn(2+) ions per subunit.</text>
</comment>
<feature type="binding site" evidence="9">
    <location>
        <position position="198"/>
    </location>
    <ligand>
        <name>Zn(2+)</name>
        <dbReference type="ChEBI" id="CHEBI:29105"/>
        <label>1</label>
    </ligand>
</feature>
<feature type="binding site" evidence="9">
    <location>
        <position position="271"/>
    </location>
    <ligand>
        <name>Zn(2+)</name>
        <dbReference type="ChEBI" id="CHEBI:29105"/>
        <label>2</label>
        <note>catalytic</note>
    </ligand>
</feature>
<dbReference type="CDD" id="cd04278">
    <property type="entry name" value="ZnMc_MMP"/>
    <property type="match status" value="1"/>
</dbReference>
<dbReference type="InterPro" id="IPR002477">
    <property type="entry name" value="Peptidoglycan-bd-like"/>
</dbReference>
<feature type="binding site" evidence="9">
    <location>
        <position position="144"/>
    </location>
    <ligand>
        <name>Ca(2+)</name>
        <dbReference type="ChEBI" id="CHEBI:29108"/>
        <label>1</label>
    </ligand>
</feature>
<feature type="binding site" evidence="9">
    <location>
        <position position="277"/>
    </location>
    <ligand>
        <name>Zn(2+)</name>
        <dbReference type="ChEBI" id="CHEBI:29105"/>
        <label>2</label>
        <note>catalytic</note>
    </ligand>
</feature>
<feature type="binding site" evidence="9">
    <location>
        <position position="238"/>
    </location>
    <ligand>
        <name>Zn(2+)</name>
        <dbReference type="ChEBI" id="CHEBI:29105"/>
        <label>1</label>
    </ligand>
</feature>
<dbReference type="PANTHER" id="PTHR10201:SF291">
    <property type="entry name" value="MATRIX METALLOPROTEINASE 1, ISOFORM C-RELATED"/>
    <property type="match status" value="1"/>
</dbReference>
<protein>
    <recommendedName>
        <fullName evidence="10">Peptidase metallopeptidase domain-containing protein</fullName>
    </recommendedName>
</protein>
<dbReference type="InterPro" id="IPR024079">
    <property type="entry name" value="MetalloPept_cat_dom_sf"/>
</dbReference>
<feature type="binding site" evidence="9">
    <location>
        <position position="206"/>
    </location>
    <ligand>
        <name>Ca(2+)</name>
        <dbReference type="ChEBI" id="CHEBI:29108"/>
        <label>3</label>
    </ligand>
</feature>
<keyword evidence="5" id="KW-0378">Hydrolase</keyword>
<evidence type="ECO:0000256" key="4">
    <source>
        <dbReference type="ARBA" id="ARBA00022729"/>
    </source>
</evidence>
<dbReference type="InterPro" id="IPR001818">
    <property type="entry name" value="Pept_M10_metallopeptidase"/>
</dbReference>
<feature type="binding site" evidence="9">
    <location>
        <position position="200"/>
    </location>
    <ligand>
        <name>Zn(2+)</name>
        <dbReference type="ChEBI" id="CHEBI:29105"/>
        <label>1</label>
    </ligand>
</feature>
<keyword evidence="12" id="KW-1185">Reference proteome</keyword>
<dbReference type="PANTHER" id="PTHR10201">
    <property type="entry name" value="MATRIX METALLOPROTEINASE"/>
    <property type="match status" value="1"/>
</dbReference>
<dbReference type="InterPro" id="IPR033739">
    <property type="entry name" value="M10A_MMP"/>
</dbReference>
<comment type="caution">
    <text evidence="11">The sequence shown here is derived from an EMBL/GenBank/DDBJ whole genome shotgun (WGS) entry which is preliminary data.</text>
</comment>
<feature type="binding site" evidence="9">
    <location>
        <position position="240"/>
    </location>
    <ligand>
        <name>Ca(2+)</name>
        <dbReference type="ChEBI" id="CHEBI:29108"/>
        <label>3</label>
    </ligand>
</feature>
<feature type="active site" evidence="8">
    <location>
        <position position="268"/>
    </location>
</feature>
<dbReference type="InterPro" id="IPR006026">
    <property type="entry name" value="Peptidase_Metallo"/>
</dbReference>
<proteinExistence type="inferred from homology"/>
<dbReference type="GO" id="GO:0006508">
    <property type="term" value="P:proteolysis"/>
    <property type="evidence" value="ECO:0007669"/>
    <property type="project" value="UniProtKB-KW"/>
</dbReference>
<dbReference type="SMART" id="SM00235">
    <property type="entry name" value="ZnMc"/>
    <property type="match status" value="1"/>
</dbReference>
<reference evidence="11 12" key="1">
    <citation type="submission" date="2020-04" db="EMBL/GenBank/DDBJ databases">
        <authorList>
            <person name="Laetsch R D."/>
            <person name="Stevens L."/>
            <person name="Kumar S."/>
            <person name="Blaxter L. M."/>
        </authorList>
    </citation>
    <scope>NUCLEOTIDE SEQUENCE [LARGE SCALE GENOMIC DNA]</scope>
</reference>
<evidence type="ECO:0000256" key="9">
    <source>
        <dbReference type="PIRSR" id="PIRSR621190-2"/>
    </source>
</evidence>
<evidence type="ECO:0000259" key="10">
    <source>
        <dbReference type="SMART" id="SM00235"/>
    </source>
</evidence>
<evidence type="ECO:0000256" key="7">
    <source>
        <dbReference type="ARBA" id="ARBA00023049"/>
    </source>
</evidence>
<dbReference type="SUPFAM" id="SSF47090">
    <property type="entry name" value="PGBD-like"/>
    <property type="match status" value="1"/>
</dbReference>
<feature type="binding site" evidence="9">
    <location>
        <position position="205"/>
    </location>
    <ligand>
        <name>Ca(2+)</name>
        <dbReference type="ChEBI" id="CHEBI:29108"/>
        <label>3</label>
    </ligand>
</feature>
<dbReference type="GO" id="GO:0030198">
    <property type="term" value="P:extracellular matrix organization"/>
    <property type="evidence" value="ECO:0007669"/>
    <property type="project" value="TreeGrafter"/>
</dbReference>
<evidence type="ECO:0000256" key="2">
    <source>
        <dbReference type="ARBA" id="ARBA00022670"/>
    </source>
</evidence>
<evidence type="ECO:0000313" key="12">
    <source>
        <dbReference type="Proteomes" id="UP000494206"/>
    </source>
</evidence>
<evidence type="ECO:0000256" key="6">
    <source>
        <dbReference type="ARBA" id="ARBA00022833"/>
    </source>
</evidence>
<feature type="binding site" evidence="9">
    <location>
        <position position="285"/>
    </location>
    <ligand>
        <name>Zn(2+)</name>
        <dbReference type="ChEBI" id="CHEBI:29105"/>
        <label>2</label>
        <note>catalytic</note>
    </ligand>
</feature>
<dbReference type="GO" id="GO:0005615">
    <property type="term" value="C:extracellular space"/>
    <property type="evidence" value="ECO:0007669"/>
    <property type="project" value="TreeGrafter"/>
</dbReference>
<keyword evidence="4" id="KW-0732">Signal</keyword>
<organism evidence="11 12">
    <name type="scientific">Caenorhabditis bovis</name>
    <dbReference type="NCBI Taxonomy" id="2654633"/>
    <lineage>
        <taxon>Eukaryota</taxon>
        <taxon>Metazoa</taxon>
        <taxon>Ecdysozoa</taxon>
        <taxon>Nematoda</taxon>
        <taxon>Chromadorea</taxon>
        <taxon>Rhabditida</taxon>
        <taxon>Rhabditina</taxon>
        <taxon>Rhabditomorpha</taxon>
        <taxon>Rhabditoidea</taxon>
        <taxon>Rhabditidae</taxon>
        <taxon>Peloderinae</taxon>
        <taxon>Caenorhabditis</taxon>
    </lineage>
</organism>
<dbReference type="GO" id="GO:0008270">
    <property type="term" value="F:zinc ion binding"/>
    <property type="evidence" value="ECO:0007669"/>
    <property type="project" value="InterPro"/>
</dbReference>